<dbReference type="Gene3D" id="2.40.110.10">
    <property type="entry name" value="Butyryl-CoA Dehydrogenase, subunit A, domain 2"/>
    <property type="match status" value="1"/>
</dbReference>
<dbReference type="RefSeq" id="WP_101173686.1">
    <property type="nucleotide sequence ID" value="NZ_JAKRKB010000015.1"/>
</dbReference>
<dbReference type="InterPro" id="IPR009100">
    <property type="entry name" value="AcylCoA_DH/oxidase_NM_dom_sf"/>
</dbReference>
<evidence type="ECO:0000313" key="5">
    <source>
        <dbReference type="EMBL" id="PKF68608.1"/>
    </source>
</evidence>
<reference evidence="5 6" key="1">
    <citation type="submission" date="2017-12" db="EMBL/GenBank/DDBJ databases">
        <title>Corynebacterium mastitidis 16-1433 Genome.</title>
        <authorList>
            <person name="Gulvik C.A."/>
        </authorList>
    </citation>
    <scope>NUCLEOTIDE SEQUENCE [LARGE SCALE GENOMIC DNA]</scope>
    <source>
        <strain evidence="5 6">16-1433</strain>
    </source>
</reference>
<keyword evidence="3" id="KW-0274">FAD</keyword>
<evidence type="ECO:0000256" key="2">
    <source>
        <dbReference type="ARBA" id="ARBA00022630"/>
    </source>
</evidence>
<gene>
    <name evidence="5" type="ORF">CXB45_06270</name>
</gene>
<dbReference type="Pfam" id="PF00441">
    <property type="entry name" value="Acyl-CoA_dh_1"/>
    <property type="match status" value="1"/>
</dbReference>
<comment type="similarity">
    <text evidence="1">Belongs to the acyl-CoA dehydrogenase family.</text>
</comment>
<dbReference type="AlphaFoldDB" id="A0A2N0X7C7"/>
<keyword evidence="2" id="KW-0285">Flavoprotein</keyword>
<evidence type="ECO:0000259" key="4">
    <source>
        <dbReference type="Pfam" id="PF00441"/>
    </source>
</evidence>
<evidence type="ECO:0000256" key="1">
    <source>
        <dbReference type="ARBA" id="ARBA00009347"/>
    </source>
</evidence>
<dbReference type="Proteomes" id="UP000233249">
    <property type="component" value="Unassembled WGS sequence"/>
</dbReference>
<dbReference type="InterPro" id="IPR046373">
    <property type="entry name" value="Acyl-CoA_Oxase/DH_mid-dom_sf"/>
</dbReference>
<organism evidence="5 6">
    <name type="scientific">Corynebacterium mastitidis</name>
    <dbReference type="NCBI Taxonomy" id="161890"/>
    <lineage>
        <taxon>Bacteria</taxon>
        <taxon>Bacillati</taxon>
        <taxon>Actinomycetota</taxon>
        <taxon>Actinomycetes</taxon>
        <taxon>Mycobacteriales</taxon>
        <taxon>Corynebacteriaceae</taxon>
        <taxon>Corynebacterium</taxon>
    </lineage>
</organism>
<dbReference type="SUPFAM" id="SSF56645">
    <property type="entry name" value="Acyl-CoA dehydrogenase NM domain-like"/>
    <property type="match status" value="1"/>
</dbReference>
<dbReference type="SUPFAM" id="SSF47203">
    <property type="entry name" value="Acyl-CoA dehydrogenase C-terminal domain-like"/>
    <property type="match status" value="1"/>
</dbReference>
<dbReference type="OrthoDB" id="3258691at2"/>
<dbReference type="Gene3D" id="1.20.140.10">
    <property type="entry name" value="Butyryl-CoA Dehydrogenase, subunit A, domain 3"/>
    <property type="match status" value="1"/>
</dbReference>
<evidence type="ECO:0000256" key="3">
    <source>
        <dbReference type="ARBA" id="ARBA00022827"/>
    </source>
</evidence>
<dbReference type="InterPro" id="IPR009075">
    <property type="entry name" value="AcylCo_DH/oxidase_C"/>
</dbReference>
<proteinExistence type="inferred from homology"/>
<dbReference type="STRING" id="1121365.GCA_000375365_02100"/>
<evidence type="ECO:0000313" key="6">
    <source>
        <dbReference type="Proteomes" id="UP000233249"/>
    </source>
</evidence>
<feature type="domain" description="Acyl-CoA dehydrogenase/oxidase C-terminal" evidence="4">
    <location>
        <begin position="235"/>
        <end position="324"/>
    </location>
</feature>
<comment type="caution">
    <text evidence="5">The sequence shown here is derived from an EMBL/GenBank/DDBJ whole genome shotgun (WGS) entry which is preliminary data.</text>
</comment>
<dbReference type="InterPro" id="IPR036250">
    <property type="entry name" value="AcylCo_DH-like_C"/>
</dbReference>
<protein>
    <submittedName>
        <fullName evidence="5">Acyl-CoA dehydrogenase</fullName>
    </submittedName>
</protein>
<accession>A0A2N0X7C7</accession>
<sequence length="347" mass="37103">MSALTAADLPQDLRETVAGNAKDVDKGALDARYVLPLLGERGLIGTGVRDSARTIRALSTEDLSVGFTLWATRCTLLYLETAGTEYALSLTDKLRSGERPGVSGMAGSFKDFSGAGEIALRAEKEEGGYRVNGKLNWASNLYPDAVAVTGAKTAEGHRLLFAFEAGHEGVTFGTPFGLLGLNATASAWVEFQDVFIPAEQVLTEDFASFMPRIRPPFVLFQIAECLGVAEASAQAAAERLTGLNATFAEDHAAVRAKIEDAIARHEDLLTRIDAGKKATPAELLQLRLDAAQAAVEAANIEVRVAGGAGYAKSSPTSRRYREASFIPVQSPSEAQLRWELERARKSA</sequence>
<dbReference type="PANTHER" id="PTHR43884:SF12">
    <property type="entry name" value="ISOVALERYL-COA DEHYDROGENASE, MITOCHONDRIAL-RELATED"/>
    <property type="match status" value="1"/>
</dbReference>
<dbReference type="PANTHER" id="PTHR43884">
    <property type="entry name" value="ACYL-COA DEHYDROGENASE"/>
    <property type="match status" value="1"/>
</dbReference>
<dbReference type="GO" id="GO:0003995">
    <property type="term" value="F:acyl-CoA dehydrogenase activity"/>
    <property type="evidence" value="ECO:0007669"/>
    <property type="project" value="TreeGrafter"/>
</dbReference>
<dbReference type="EMBL" id="PJAF01000015">
    <property type="protein sequence ID" value="PKF68608.1"/>
    <property type="molecule type" value="Genomic_DNA"/>
</dbReference>
<name>A0A2N0X7C7_9CORY</name>